<evidence type="ECO:0000256" key="1">
    <source>
        <dbReference type="SAM" id="Phobius"/>
    </source>
</evidence>
<accession>A0A0S7C0Z9</accession>
<dbReference type="AlphaFoldDB" id="A0A0S7C0Z9"/>
<proteinExistence type="predicted"/>
<reference evidence="2" key="1">
    <citation type="journal article" date="2015" name="Genome Announc.">
        <title>Draft Genome Sequence of Bacteroidales Strain TBC1, a Novel Isolate from a Methanogenic Wastewater Treatment System.</title>
        <authorList>
            <person name="Tourlousse D.M."/>
            <person name="Matsuura N."/>
            <person name="Sun L."/>
            <person name="Toyonaga M."/>
            <person name="Kuroda K."/>
            <person name="Ohashi A."/>
            <person name="Cruz R."/>
            <person name="Yamaguchi T."/>
            <person name="Sekiguchi Y."/>
        </authorList>
    </citation>
    <scope>NUCLEOTIDE SEQUENCE [LARGE SCALE GENOMIC DNA]</scope>
    <source>
        <strain evidence="2">TBC1</strain>
    </source>
</reference>
<dbReference type="STRING" id="1678841.TBC1_11972"/>
<dbReference type="Proteomes" id="UP000053091">
    <property type="component" value="Unassembled WGS sequence"/>
</dbReference>
<organism evidence="2">
    <name type="scientific">Lentimicrobium saccharophilum</name>
    <dbReference type="NCBI Taxonomy" id="1678841"/>
    <lineage>
        <taxon>Bacteria</taxon>
        <taxon>Pseudomonadati</taxon>
        <taxon>Bacteroidota</taxon>
        <taxon>Bacteroidia</taxon>
        <taxon>Bacteroidales</taxon>
        <taxon>Lentimicrobiaceae</taxon>
        <taxon>Lentimicrobium</taxon>
    </lineage>
</organism>
<sequence>MKKKNIILRIFTFYYEGFKSMTVGRTLWAIILIKLFVMFVILKIFFFPNFLKTNFDNDEDRSNHVIEQLTNPK</sequence>
<keyword evidence="1" id="KW-0812">Transmembrane</keyword>
<name>A0A0S7C0Z9_9BACT</name>
<keyword evidence="1" id="KW-0472">Membrane</keyword>
<feature type="transmembrane region" description="Helical" evidence="1">
    <location>
        <begin position="27"/>
        <end position="47"/>
    </location>
</feature>
<dbReference type="RefSeq" id="WP_062039255.1">
    <property type="nucleotide sequence ID" value="NZ_DF968182.1"/>
</dbReference>
<evidence type="ECO:0000313" key="2">
    <source>
        <dbReference type="EMBL" id="GAP42832.1"/>
    </source>
</evidence>
<dbReference type="OrthoDB" id="1122086at2"/>
<dbReference type="Pfam" id="PF14899">
    <property type="entry name" value="DUF4492"/>
    <property type="match status" value="1"/>
</dbReference>
<protein>
    <recommendedName>
        <fullName evidence="4">DUF4492 domain-containing protein</fullName>
    </recommendedName>
</protein>
<evidence type="ECO:0000313" key="3">
    <source>
        <dbReference type="Proteomes" id="UP000053091"/>
    </source>
</evidence>
<keyword evidence="1" id="KW-1133">Transmembrane helix</keyword>
<dbReference type="InterPro" id="IPR027853">
    <property type="entry name" value="DUF4492"/>
</dbReference>
<dbReference type="PATRIC" id="fig|1678841.3.peg.1096"/>
<evidence type="ECO:0008006" key="4">
    <source>
        <dbReference type="Google" id="ProtNLM"/>
    </source>
</evidence>
<keyword evidence="3" id="KW-1185">Reference proteome</keyword>
<dbReference type="EMBL" id="DF968182">
    <property type="protein sequence ID" value="GAP42832.1"/>
    <property type="molecule type" value="Genomic_DNA"/>
</dbReference>
<gene>
    <name evidence="2" type="ORF">TBC1_11972</name>
</gene>